<dbReference type="AlphaFoldDB" id="A0A0S4KUB4"/>
<dbReference type="GO" id="GO:0015562">
    <property type="term" value="F:efflux transmembrane transporter activity"/>
    <property type="evidence" value="ECO:0007669"/>
    <property type="project" value="InterPro"/>
</dbReference>
<keyword evidence="2" id="KW-0732">Signal</keyword>
<dbReference type="KEGG" id="nio:NITINOP_3056"/>
<dbReference type="PANTHER" id="PTHR30203:SF24">
    <property type="entry name" value="BLR4935 PROTEIN"/>
    <property type="match status" value="1"/>
</dbReference>
<accession>A0A0S4KUB4</accession>
<proteinExistence type="inferred from homology"/>
<evidence type="ECO:0000313" key="4">
    <source>
        <dbReference type="Proteomes" id="UP000066284"/>
    </source>
</evidence>
<sequence>MKNACVLYRLSHGLLLLGLSVSAICCVVDGEAAASGASPDPVLRMLPRSDEAASDKTLRLSLDEAVGLFLRRNLDLLIAQFGIDIRKGEEVTARLFPNPVVSVGVVTSPVDGRTLSNSGQFYPQIQQLFELAGKRGYRIESAEFGTQSAEAGFEDAVRQLGFAVKDAYYRVQLARRRLALAEENKDRFSRILEINTIRFKKGFIAEIELIRIRLQYIDFQSRVIQALQEVESALSDLRQLLRISPATDLELTSNLEFKRSDLDRAMLGVLALESRPDVRMKRFALSQREADLKLAKAYRIPDVTVGAGYAIQGPKGPDNSNQIGISLGLPLPLFNRNQGGIMQAEAAVQSAQADLSKTLNLVENQVDVAYRNVVHSRWLVEAYLSGVLDDARSTLTIVERAYERGGATLVDLLDAARSSWTIQENFIEALFAYQRNVLQLENAVGAHIGI</sequence>
<dbReference type="SUPFAM" id="SSF56954">
    <property type="entry name" value="Outer membrane efflux proteins (OEP)"/>
    <property type="match status" value="1"/>
</dbReference>
<dbReference type="InterPro" id="IPR010131">
    <property type="entry name" value="MdtP/NodT-like"/>
</dbReference>
<name>A0A0S4KUB4_9BACT</name>
<evidence type="ECO:0000313" key="3">
    <source>
        <dbReference type="EMBL" id="CUQ68028.1"/>
    </source>
</evidence>
<dbReference type="EMBL" id="LN885086">
    <property type="protein sequence ID" value="CUQ68028.1"/>
    <property type="molecule type" value="Genomic_DNA"/>
</dbReference>
<keyword evidence="4" id="KW-1185">Reference proteome</keyword>
<gene>
    <name evidence="3" type="ORF">NITINOP_3056</name>
</gene>
<dbReference type="RefSeq" id="WP_082633843.1">
    <property type="nucleotide sequence ID" value="NZ_LN885086.1"/>
</dbReference>
<dbReference type="PANTHER" id="PTHR30203">
    <property type="entry name" value="OUTER MEMBRANE CATION EFFLUX PROTEIN"/>
    <property type="match status" value="1"/>
</dbReference>
<dbReference type="OrthoDB" id="9763626at2"/>
<evidence type="ECO:0000256" key="1">
    <source>
        <dbReference type="ARBA" id="ARBA00007613"/>
    </source>
</evidence>
<dbReference type="InterPro" id="IPR003423">
    <property type="entry name" value="OMP_efflux"/>
</dbReference>
<dbReference type="STRING" id="1715989.NITINOP_3056"/>
<organism evidence="3 4">
    <name type="scientific">Candidatus Nitrospira inopinata</name>
    <dbReference type="NCBI Taxonomy" id="1715989"/>
    <lineage>
        <taxon>Bacteria</taxon>
        <taxon>Pseudomonadati</taxon>
        <taxon>Nitrospirota</taxon>
        <taxon>Nitrospiria</taxon>
        <taxon>Nitrospirales</taxon>
        <taxon>Nitrospiraceae</taxon>
        <taxon>Nitrospira</taxon>
    </lineage>
</organism>
<feature type="chain" id="PRO_5006623568" evidence="2">
    <location>
        <begin position="26"/>
        <end position="450"/>
    </location>
</feature>
<feature type="signal peptide" evidence="2">
    <location>
        <begin position="1"/>
        <end position="25"/>
    </location>
</feature>
<comment type="similarity">
    <text evidence="1">Belongs to the outer membrane factor (OMF) (TC 1.B.17) family.</text>
</comment>
<reference evidence="4" key="1">
    <citation type="submission" date="2015-09" db="EMBL/GenBank/DDBJ databases">
        <authorList>
            <person name="Daims H."/>
        </authorList>
    </citation>
    <scope>NUCLEOTIDE SEQUENCE [LARGE SCALE GENOMIC DNA]</scope>
</reference>
<protein>
    <submittedName>
        <fullName evidence="3">Putative Outer membrane protein TolC</fullName>
    </submittedName>
</protein>
<evidence type="ECO:0000256" key="2">
    <source>
        <dbReference type="SAM" id="SignalP"/>
    </source>
</evidence>
<dbReference type="Gene3D" id="1.20.1600.10">
    <property type="entry name" value="Outer membrane efflux proteins (OEP)"/>
    <property type="match status" value="1"/>
</dbReference>
<dbReference type="Pfam" id="PF02321">
    <property type="entry name" value="OEP"/>
    <property type="match status" value="2"/>
</dbReference>
<dbReference type="Proteomes" id="UP000066284">
    <property type="component" value="Chromosome 1"/>
</dbReference>